<sequence>MSTTPLRKLIFVTGNQNKLREVQAILKGVVELEPRAIDLPEIQGETHEVSADKCRRAAEIVQAPVITEDTSLCFNAMHGLPGPYIKWFLKKLGHQGLIQMLTGFDDYSAQAVCTFAYSAGPGSEPILFEGKCDGSIVPARGPPIFGWDAAFQPDGYDHTFAEMDPVLKNTISHRSRALAKLGAFLETQN</sequence>
<comment type="caution">
    <text evidence="14">The sequence shown here is derived from an EMBL/GenBank/DDBJ whole genome shotgun (WGS) entry which is preliminary data.</text>
</comment>
<dbReference type="PANTHER" id="PTHR11067">
    <property type="entry name" value="INOSINE TRIPHOSPHATE PYROPHOSPHATASE/HAM1 PROTEIN"/>
    <property type="match status" value="1"/>
</dbReference>
<proteinExistence type="inferred from homology"/>
<feature type="binding site" evidence="12">
    <location>
        <position position="69"/>
    </location>
    <ligand>
        <name>Mg(2+)</name>
        <dbReference type="ChEBI" id="CHEBI:18420"/>
    </ligand>
</feature>
<dbReference type="AlphaFoldDB" id="A0A9W8ATU6"/>
<feature type="binding site" evidence="12">
    <location>
        <begin position="69"/>
        <end position="70"/>
    </location>
    <ligand>
        <name>ITP</name>
        <dbReference type="ChEBI" id="CHEBI:61402"/>
    </ligand>
</feature>
<evidence type="ECO:0000256" key="6">
    <source>
        <dbReference type="ARBA" id="ARBA00022842"/>
    </source>
</evidence>
<comment type="function">
    <text evidence="12">Pyrophosphatase that hydrolyzes non-canonical purine nucleotides such as inosine triphosphate (ITP), deoxyinosine triphosphate (dITP) or xanthosine 5'-triphosphate (XTP) to their respective monophosphate derivatives. The enzyme does not distinguish between the deoxy- and ribose forms. Probably excludes non-canonical purines from RNA and DNA precursor pools, thus preventing their incorporation into RNA and DNA and avoiding chromosomal lesions.</text>
</comment>
<keyword evidence="7 12" id="KW-0546">Nucleotide metabolism</keyword>
<dbReference type="GO" id="GO:0009204">
    <property type="term" value="P:deoxyribonucleoside triphosphate catabolic process"/>
    <property type="evidence" value="ECO:0007669"/>
    <property type="project" value="UniProtKB-UniRule"/>
</dbReference>
<keyword evidence="12" id="KW-0539">Nucleus</keyword>
<dbReference type="CDD" id="cd00515">
    <property type="entry name" value="HAM1"/>
    <property type="match status" value="1"/>
</dbReference>
<dbReference type="InterPro" id="IPR002637">
    <property type="entry name" value="RdgB/HAM1"/>
</dbReference>
<keyword evidence="4 12" id="KW-0547">Nucleotide-binding</keyword>
<reference evidence="14" key="1">
    <citation type="submission" date="2022-07" db="EMBL/GenBank/DDBJ databases">
        <title>Phylogenomic reconstructions and comparative analyses of Kickxellomycotina fungi.</title>
        <authorList>
            <person name="Reynolds N.K."/>
            <person name="Stajich J.E."/>
            <person name="Barry K."/>
            <person name="Grigoriev I.V."/>
            <person name="Crous P."/>
            <person name="Smith M.E."/>
        </authorList>
    </citation>
    <scope>NUCLEOTIDE SEQUENCE</scope>
    <source>
        <strain evidence="14">RSA 1196</strain>
    </source>
</reference>
<comment type="similarity">
    <text evidence="1 12 13">Belongs to the HAM1 NTPase family.</text>
</comment>
<comment type="catalytic activity">
    <reaction evidence="10">
        <text>dITP + H2O = dIMP + diphosphate + H(+)</text>
        <dbReference type="Rhea" id="RHEA:28342"/>
        <dbReference type="ChEBI" id="CHEBI:15377"/>
        <dbReference type="ChEBI" id="CHEBI:15378"/>
        <dbReference type="ChEBI" id="CHEBI:33019"/>
        <dbReference type="ChEBI" id="CHEBI:61194"/>
        <dbReference type="ChEBI" id="CHEBI:61382"/>
        <dbReference type="EC" id="3.6.1.66"/>
    </reaction>
    <physiologicalReaction direction="left-to-right" evidence="10">
        <dbReference type="Rhea" id="RHEA:28343"/>
    </physiologicalReaction>
</comment>
<name>A0A9W8ATU6_9FUNG</name>
<keyword evidence="15" id="KW-1185">Reference proteome</keyword>
<dbReference type="InterPro" id="IPR029001">
    <property type="entry name" value="ITPase-like_fam"/>
</dbReference>
<organism evidence="14 15">
    <name type="scientific">Dispira parvispora</name>
    <dbReference type="NCBI Taxonomy" id="1520584"/>
    <lineage>
        <taxon>Eukaryota</taxon>
        <taxon>Fungi</taxon>
        <taxon>Fungi incertae sedis</taxon>
        <taxon>Zoopagomycota</taxon>
        <taxon>Kickxellomycotina</taxon>
        <taxon>Dimargaritomycetes</taxon>
        <taxon>Dimargaritales</taxon>
        <taxon>Dimargaritaceae</taxon>
        <taxon>Dispira</taxon>
    </lineage>
</organism>
<keyword evidence="12" id="KW-0464">Manganese</keyword>
<dbReference type="GO" id="GO:0000166">
    <property type="term" value="F:nucleotide binding"/>
    <property type="evidence" value="ECO:0007669"/>
    <property type="project" value="UniProtKB-KW"/>
</dbReference>
<dbReference type="GO" id="GO:0009117">
    <property type="term" value="P:nucleotide metabolic process"/>
    <property type="evidence" value="ECO:0007669"/>
    <property type="project" value="UniProtKB-KW"/>
</dbReference>
<evidence type="ECO:0000256" key="7">
    <source>
        <dbReference type="ARBA" id="ARBA00023080"/>
    </source>
</evidence>
<comment type="subunit">
    <text evidence="12">Homodimer.</text>
</comment>
<feature type="binding site" evidence="12">
    <location>
        <position position="41"/>
    </location>
    <ligand>
        <name>Mg(2+)</name>
        <dbReference type="ChEBI" id="CHEBI:18420"/>
    </ligand>
</feature>
<evidence type="ECO:0000256" key="3">
    <source>
        <dbReference type="ARBA" id="ARBA00022723"/>
    </source>
</evidence>
<feature type="binding site" evidence="12">
    <location>
        <position position="53"/>
    </location>
    <ligand>
        <name>ITP</name>
        <dbReference type="ChEBI" id="CHEBI:61402"/>
    </ligand>
</feature>
<dbReference type="EMBL" id="JANBPY010000077">
    <property type="protein sequence ID" value="KAJ1969261.1"/>
    <property type="molecule type" value="Genomic_DNA"/>
</dbReference>
<dbReference type="SUPFAM" id="SSF52972">
    <property type="entry name" value="ITPase-like"/>
    <property type="match status" value="1"/>
</dbReference>
<protein>
    <recommendedName>
        <fullName evidence="12">Inosine triphosphate pyrophosphatase</fullName>
        <shortName evidence="12">ITPase</shortName>
        <shortName evidence="12">Inosine triphosphatase</shortName>
        <ecNumber evidence="12">3.6.1.66</ecNumber>
    </recommendedName>
    <alternativeName>
        <fullName evidence="12">Non-canonical purine NTP pyrophosphatase</fullName>
    </alternativeName>
    <alternativeName>
        <fullName evidence="12">Non-standard purine NTP pyrophosphatase</fullName>
    </alternativeName>
    <alternativeName>
        <fullName evidence="12">Nucleoside-triphosphate diphosphatase</fullName>
    </alternativeName>
    <alternativeName>
        <fullName evidence="12">Nucleoside-triphosphate pyrophosphatase</fullName>
        <shortName evidence="12">NTPase</shortName>
    </alternativeName>
    <alternativeName>
        <fullName evidence="12">XTP/dITP diphosphatase</fullName>
    </alternativeName>
</protein>
<dbReference type="FunFam" id="3.90.950.10:FF:000003">
    <property type="entry name" value="Inosine triphosphate pyrophosphatase"/>
    <property type="match status" value="1"/>
</dbReference>
<gene>
    <name evidence="14" type="primary">ACS2_1</name>
    <name evidence="14" type="ORF">IWQ62_000732</name>
</gene>
<dbReference type="HAMAP" id="MF_03148">
    <property type="entry name" value="HAM1_NTPase"/>
    <property type="match status" value="1"/>
</dbReference>
<evidence type="ECO:0000256" key="5">
    <source>
        <dbReference type="ARBA" id="ARBA00022801"/>
    </source>
</evidence>
<dbReference type="GO" id="GO:0005737">
    <property type="term" value="C:cytoplasm"/>
    <property type="evidence" value="ECO:0007669"/>
    <property type="project" value="UniProtKB-SubCell"/>
</dbReference>
<feature type="binding site" evidence="12">
    <location>
        <begin position="145"/>
        <end position="148"/>
    </location>
    <ligand>
        <name>ITP</name>
        <dbReference type="ChEBI" id="CHEBI:61402"/>
    </ligand>
</feature>
<dbReference type="EC" id="3.6.1.66" evidence="12"/>
<evidence type="ECO:0000256" key="2">
    <source>
        <dbReference type="ARBA" id="ARBA00022490"/>
    </source>
</evidence>
<evidence type="ECO:0000256" key="10">
    <source>
        <dbReference type="ARBA" id="ARBA00093255"/>
    </source>
</evidence>
<feature type="binding site" evidence="12">
    <location>
        <position position="168"/>
    </location>
    <ligand>
        <name>ITP</name>
        <dbReference type="ChEBI" id="CHEBI:61402"/>
    </ligand>
</feature>
<dbReference type="GO" id="GO:0036220">
    <property type="term" value="F:ITP diphosphatase activity"/>
    <property type="evidence" value="ECO:0007669"/>
    <property type="project" value="UniProtKB-UniRule"/>
</dbReference>
<keyword evidence="6 12" id="KW-0460">Magnesium</keyword>
<dbReference type="Gene3D" id="3.90.950.10">
    <property type="match status" value="1"/>
</dbReference>
<comment type="cofactor">
    <cofactor evidence="12">
        <name>Mg(2+)</name>
        <dbReference type="ChEBI" id="CHEBI:18420"/>
    </cofactor>
    <cofactor evidence="12">
        <name>Mn(2+)</name>
        <dbReference type="ChEBI" id="CHEBI:29035"/>
    </cofactor>
    <text evidence="12">Binds 1 divalent metal cation per subunit; can use either Mg(2+) or Mn(2+).</text>
</comment>
<evidence type="ECO:0000256" key="4">
    <source>
        <dbReference type="ARBA" id="ARBA00022741"/>
    </source>
</evidence>
<keyword evidence="5 12" id="KW-0378">Hydrolase</keyword>
<evidence type="ECO:0000313" key="15">
    <source>
        <dbReference type="Proteomes" id="UP001150925"/>
    </source>
</evidence>
<comment type="catalytic activity">
    <reaction evidence="9">
        <text>ITP + H2O = IMP + diphosphate + H(+)</text>
        <dbReference type="Rhea" id="RHEA:29399"/>
        <dbReference type="ChEBI" id="CHEBI:15377"/>
        <dbReference type="ChEBI" id="CHEBI:15378"/>
        <dbReference type="ChEBI" id="CHEBI:33019"/>
        <dbReference type="ChEBI" id="CHEBI:58053"/>
        <dbReference type="ChEBI" id="CHEBI:61402"/>
        <dbReference type="EC" id="3.6.1.66"/>
    </reaction>
    <physiologicalReaction direction="left-to-right" evidence="9">
        <dbReference type="Rhea" id="RHEA:29400"/>
    </physiologicalReaction>
</comment>
<evidence type="ECO:0000313" key="14">
    <source>
        <dbReference type="EMBL" id="KAJ1969261.1"/>
    </source>
</evidence>
<keyword evidence="3 12" id="KW-0479">Metal-binding</keyword>
<dbReference type="GO" id="GO:0016874">
    <property type="term" value="F:ligase activity"/>
    <property type="evidence" value="ECO:0007669"/>
    <property type="project" value="UniProtKB-KW"/>
</dbReference>
<keyword evidence="2 12" id="KW-0963">Cytoplasm</keyword>
<dbReference type="Pfam" id="PF01725">
    <property type="entry name" value="Ham1p_like"/>
    <property type="match status" value="1"/>
</dbReference>
<comment type="catalytic activity">
    <reaction evidence="11">
        <text>N(6)-hydroxy-dATP + H2O = N(6)-hydroxy-dAMP + diphosphate + H(+)</text>
        <dbReference type="Rhea" id="RHEA:83971"/>
        <dbReference type="ChEBI" id="CHEBI:15377"/>
        <dbReference type="ChEBI" id="CHEBI:15378"/>
        <dbReference type="ChEBI" id="CHEBI:33019"/>
        <dbReference type="ChEBI" id="CHEBI:233529"/>
        <dbReference type="ChEBI" id="CHEBI:233530"/>
    </reaction>
    <physiologicalReaction direction="left-to-right" evidence="11">
        <dbReference type="Rhea" id="RHEA:83972"/>
    </physiologicalReaction>
</comment>
<dbReference type="GO" id="GO:0046872">
    <property type="term" value="F:metal ion binding"/>
    <property type="evidence" value="ECO:0007669"/>
    <property type="project" value="UniProtKB-KW"/>
</dbReference>
<evidence type="ECO:0000256" key="11">
    <source>
        <dbReference type="ARBA" id="ARBA00093271"/>
    </source>
</evidence>
<evidence type="ECO:0000256" key="13">
    <source>
        <dbReference type="RuleBase" id="RU003781"/>
    </source>
</evidence>
<comment type="function">
    <text evidence="8">Pyrophosphatase that hydrolyzes the non-canonical purine nucleotides inosine triphosphate (ITP), deoxyinosine triphosphate (dITP) as well as 2'-deoxy-N-6-hydroxylaminopurine triphosphate (dHAPTP) and xanthosine 5'-triphosphate (XTP) to their respective monophosphate derivatives. The enzyme does not distinguish between the deoxy- and ribose forms. Probably excludes non-canonical purines from RNA and DNA precursor pools, thus preventing their incorporation into RNA and DNA and avoiding chromosomal lesions.</text>
</comment>
<accession>A0A9W8ATU6</accession>
<feature type="binding site" evidence="12">
    <location>
        <begin position="173"/>
        <end position="174"/>
    </location>
    <ligand>
        <name>ITP</name>
        <dbReference type="ChEBI" id="CHEBI:61402"/>
    </ligand>
</feature>
<comment type="catalytic activity">
    <reaction evidence="12">
        <text>XTP + H2O = XMP + diphosphate + H(+)</text>
        <dbReference type="Rhea" id="RHEA:28610"/>
        <dbReference type="ChEBI" id="CHEBI:15377"/>
        <dbReference type="ChEBI" id="CHEBI:15378"/>
        <dbReference type="ChEBI" id="CHEBI:33019"/>
        <dbReference type="ChEBI" id="CHEBI:57464"/>
        <dbReference type="ChEBI" id="CHEBI:61314"/>
        <dbReference type="EC" id="3.6.1.66"/>
    </reaction>
</comment>
<dbReference type="PANTHER" id="PTHR11067:SF9">
    <property type="entry name" value="INOSINE TRIPHOSPHATE PYROPHOSPHATASE"/>
    <property type="match status" value="1"/>
</dbReference>
<dbReference type="Proteomes" id="UP001150925">
    <property type="component" value="Unassembled WGS sequence"/>
</dbReference>
<dbReference type="GO" id="GO:0035870">
    <property type="term" value="F:dITP diphosphatase activity"/>
    <property type="evidence" value="ECO:0007669"/>
    <property type="project" value="UniProtKB-UniRule"/>
</dbReference>
<dbReference type="GO" id="GO:0036222">
    <property type="term" value="F:XTP diphosphatase activity"/>
    <property type="evidence" value="ECO:0007669"/>
    <property type="project" value="UniProtKB-UniRule"/>
</dbReference>
<evidence type="ECO:0000256" key="12">
    <source>
        <dbReference type="HAMAP-Rule" id="MF_03148"/>
    </source>
</evidence>
<evidence type="ECO:0000256" key="8">
    <source>
        <dbReference type="ARBA" id="ARBA00054940"/>
    </source>
</evidence>
<dbReference type="NCBIfam" id="TIGR00042">
    <property type="entry name" value="RdgB/HAM1 family non-canonical purine NTP pyrophosphatase"/>
    <property type="match status" value="1"/>
</dbReference>
<evidence type="ECO:0000256" key="9">
    <source>
        <dbReference type="ARBA" id="ARBA00093218"/>
    </source>
</evidence>
<comment type="subcellular location">
    <subcellularLocation>
        <location evidence="12">Cytoplasm</location>
    </subcellularLocation>
    <subcellularLocation>
        <location evidence="12">Nucleus</location>
    </subcellularLocation>
</comment>
<feature type="binding site" evidence="12">
    <location>
        <begin position="13"/>
        <end position="18"/>
    </location>
    <ligand>
        <name>ITP</name>
        <dbReference type="ChEBI" id="CHEBI:61402"/>
    </ligand>
</feature>
<dbReference type="InterPro" id="IPR027502">
    <property type="entry name" value="ITPase"/>
</dbReference>
<dbReference type="OrthoDB" id="6288734at2759"/>
<evidence type="ECO:0000256" key="1">
    <source>
        <dbReference type="ARBA" id="ARBA00008023"/>
    </source>
</evidence>
<dbReference type="GO" id="GO:0005634">
    <property type="term" value="C:nucleus"/>
    <property type="evidence" value="ECO:0007669"/>
    <property type="project" value="UniProtKB-SubCell"/>
</dbReference>
<keyword evidence="14" id="KW-0436">Ligase</keyword>